<feature type="region of interest" description="Disordered" evidence="1">
    <location>
        <begin position="286"/>
        <end position="382"/>
    </location>
</feature>
<dbReference type="Proteomes" id="UP000095284">
    <property type="component" value="Unplaced"/>
</dbReference>
<proteinExistence type="predicted"/>
<feature type="region of interest" description="Disordered" evidence="1">
    <location>
        <begin position="461"/>
        <end position="550"/>
    </location>
</feature>
<evidence type="ECO:0000313" key="6">
    <source>
        <dbReference type="WBParaSite" id="BXY_1586900.1"/>
    </source>
</evidence>
<dbReference type="Proteomes" id="UP000582659">
    <property type="component" value="Unassembled WGS sequence"/>
</dbReference>
<reference evidence="3" key="2">
    <citation type="submission" date="2020-09" db="EMBL/GenBank/DDBJ databases">
        <authorList>
            <person name="Kikuchi T."/>
        </authorList>
    </citation>
    <scope>NUCLEOTIDE SEQUENCE</scope>
    <source>
        <strain evidence="3">Ka4C1</strain>
    </source>
</reference>
<feature type="region of interest" description="Disordered" evidence="1">
    <location>
        <begin position="602"/>
        <end position="725"/>
    </location>
</feature>
<feature type="compositionally biased region" description="Basic and acidic residues" evidence="1">
    <location>
        <begin position="827"/>
        <end position="844"/>
    </location>
</feature>
<feature type="region of interest" description="Disordered" evidence="1">
    <location>
        <begin position="744"/>
        <end position="844"/>
    </location>
</feature>
<feature type="compositionally biased region" description="Basic and acidic residues" evidence="1">
    <location>
        <begin position="744"/>
        <end position="760"/>
    </location>
</feature>
<feature type="signal peptide" evidence="2">
    <location>
        <begin position="1"/>
        <end position="17"/>
    </location>
</feature>
<feature type="region of interest" description="Disordered" evidence="1">
    <location>
        <begin position="242"/>
        <end position="266"/>
    </location>
</feature>
<dbReference type="eggNOG" id="ENOG502RZHS">
    <property type="taxonomic scope" value="Eukaryota"/>
</dbReference>
<keyword evidence="5" id="KW-1185">Reference proteome</keyword>
<feature type="compositionally biased region" description="Low complexity" evidence="1">
    <location>
        <begin position="1057"/>
        <end position="1079"/>
    </location>
</feature>
<dbReference type="AlphaFoldDB" id="A0A1I7SS52"/>
<dbReference type="Proteomes" id="UP000659654">
    <property type="component" value="Unassembled WGS sequence"/>
</dbReference>
<evidence type="ECO:0000313" key="3">
    <source>
        <dbReference type="EMBL" id="CAD5219973.1"/>
    </source>
</evidence>
<feature type="compositionally biased region" description="Polar residues" evidence="1">
    <location>
        <begin position="1046"/>
        <end position="1056"/>
    </location>
</feature>
<evidence type="ECO:0000256" key="1">
    <source>
        <dbReference type="SAM" id="MobiDB-lite"/>
    </source>
</evidence>
<feature type="compositionally biased region" description="Basic and acidic residues" evidence="1">
    <location>
        <begin position="490"/>
        <end position="511"/>
    </location>
</feature>
<dbReference type="SMR" id="A0A1I7SS52"/>
<dbReference type="OrthoDB" id="5873432at2759"/>
<protein>
    <submittedName>
        <fullName evidence="3">(pine wood nematode) hypothetical protein</fullName>
    </submittedName>
</protein>
<feature type="compositionally biased region" description="Acidic residues" evidence="1">
    <location>
        <begin position="698"/>
        <end position="707"/>
    </location>
</feature>
<dbReference type="EMBL" id="CAJFCV020000003">
    <property type="protein sequence ID" value="CAG9105658.1"/>
    <property type="molecule type" value="Genomic_DNA"/>
</dbReference>
<feature type="compositionally biased region" description="Low complexity" evidence="1">
    <location>
        <begin position="685"/>
        <end position="694"/>
    </location>
</feature>
<feature type="compositionally biased region" description="Basic and acidic residues" evidence="1">
    <location>
        <begin position="602"/>
        <end position="613"/>
    </location>
</feature>
<reference evidence="6" key="1">
    <citation type="submission" date="2016-11" db="UniProtKB">
        <authorList>
            <consortium name="WormBaseParasite"/>
        </authorList>
    </citation>
    <scope>IDENTIFICATION</scope>
</reference>
<evidence type="ECO:0000313" key="5">
    <source>
        <dbReference type="Proteomes" id="UP000659654"/>
    </source>
</evidence>
<feature type="compositionally biased region" description="Low complexity" evidence="1">
    <location>
        <begin position="639"/>
        <end position="650"/>
    </location>
</feature>
<dbReference type="EMBL" id="CAJFDI010000003">
    <property type="protein sequence ID" value="CAD5219973.1"/>
    <property type="molecule type" value="Genomic_DNA"/>
</dbReference>
<feature type="compositionally biased region" description="Low complexity" evidence="1">
    <location>
        <begin position="331"/>
        <end position="349"/>
    </location>
</feature>
<dbReference type="WBParaSite" id="BXY_1586900.1">
    <property type="protein sequence ID" value="BXY_1586900.1"/>
    <property type="gene ID" value="BXY_1586900"/>
</dbReference>
<gene>
    <name evidence="3" type="ORF">BXYJ_LOCUS5946</name>
</gene>
<sequence>MALIAAIGLLLAAQVKAALISSPFDNFRIECPQGSGAQRLSIRMVESQGLKRQDAVYSLSCNNINELYPWSDIPQTLENLEHEDCHYSTQFDPIIDKAVNFTCGPREYLASVVRLFGTNIQLGCCKLRTRDEVNCENRRFGKPYGPDVKTEIELNAKLINAVAVEGNSLLVRFCDLNPRAASEILEEARSTTTRKPTQSTAEITTTKLITTRKIETTTEAAKATTVHKVDEQKQQVIKQVELKKEEEPVSEPAPHTENSSLPEGQPIDMLKTLLTPTDRQLKENTTFVHNSRPLRPIHGSQNLKLLDGGNDEAPSTTTKPKKNKAMKVPATTKQPTTAETTTQEITTESVTEEVTDLTTEKVTEKATEPSTEATTAEKEADATTKITDDHEVTETTEARTEAEVVTEVVKLSKMMFKKVETTSQQAEEGAETTEEPLKTFHQGHIVRQQTPEVVQATMKPVEEVGTSKPDEPETTEALQGQEEATGAPEPTEKEAKKIPAHEHDARDEIPKPQEFAALGVKTTKKIERPKSKQAQVVNDDMTEEEKKEADSLMKSLMGIMDAEKAMAEGKIPSEAQQRQAEQYLRERMDAMERKHFERLAKEKAEEVKEKEVEAATPQVAENKDINEQVQSENKNVDESSSPASFDFDAFPSPPPNSEPATIPQLPLRPQPPVHDHDAVAEKPKPTTTAPTTPKFVEEEVQEAEDATEPPTTTFKTRKPRVKVSTTESPYLVAEDPVYIEQERLRQDRYYGRRLPQERGRHSGRVHGGRSSNLYIDEETETSPFDFGDNPEAPAPLPSRFAPPRQRHRFTIASQEDEQPSRRFSLNKQDEQVGPRTPFDPEVRRSPVPRIDAELAGFMEISDKPYLHSGATKRRQRLHDNDYVRPLPVAVDHSSNSEHDGSVMFAPKNNKPLEMSKMLEVVEQQDAEEEVITATPKIFKKKVKKIRRPRPIPMRVVDNDVLVPMNEKTEKVEDEKAIVEGVKISAPQNNPIPSGHVEENTHIHEEVNKQETETVAEELKVLKHPNHENNEEKLANIEAVPTTLQADETTEASTTSDAPTTVEPTTAATEETTISEGPTTTTLYDPKFFYQTPKLKRRQEKEKYLTFCSKEMAIRDQDDMPVACGLDNEVWYPPRCPENTECFYTHDSFYRICCPVGRP</sequence>
<keyword evidence="2" id="KW-0732">Signal</keyword>
<feature type="compositionally biased region" description="Basic and acidic residues" evidence="1">
    <location>
        <begin position="673"/>
        <end position="684"/>
    </location>
</feature>
<name>A0A1I7SS52_BURXY</name>
<accession>A0A1I7SS52</accession>
<evidence type="ECO:0000256" key="2">
    <source>
        <dbReference type="SAM" id="SignalP"/>
    </source>
</evidence>
<evidence type="ECO:0000313" key="4">
    <source>
        <dbReference type="Proteomes" id="UP000095284"/>
    </source>
</evidence>
<feature type="chain" id="PRO_5035399932" evidence="2">
    <location>
        <begin position="18"/>
        <end position="1158"/>
    </location>
</feature>
<organism evidence="4 6">
    <name type="scientific">Bursaphelenchus xylophilus</name>
    <name type="common">Pinewood nematode worm</name>
    <name type="synonym">Aphelenchoides xylophilus</name>
    <dbReference type="NCBI Taxonomy" id="6326"/>
    <lineage>
        <taxon>Eukaryota</taxon>
        <taxon>Metazoa</taxon>
        <taxon>Ecdysozoa</taxon>
        <taxon>Nematoda</taxon>
        <taxon>Chromadorea</taxon>
        <taxon>Rhabditida</taxon>
        <taxon>Tylenchina</taxon>
        <taxon>Tylenchomorpha</taxon>
        <taxon>Aphelenchoidea</taxon>
        <taxon>Aphelenchoididae</taxon>
        <taxon>Bursaphelenchus</taxon>
    </lineage>
</organism>
<feature type="compositionally biased region" description="Basic and acidic residues" evidence="1">
    <location>
        <begin position="358"/>
        <end position="367"/>
    </location>
</feature>
<feature type="region of interest" description="Disordered" evidence="1">
    <location>
        <begin position="1046"/>
        <end position="1079"/>
    </location>
</feature>